<name>A0A9P6D7Q7_9AGAR</name>
<gene>
    <name evidence="1" type="ORF">BDN70DRAFT_368699</name>
</gene>
<proteinExistence type="predicted"/>
<comment type="caution">
    <text evidence="1">The sequence shown here is derived from an EMBL/GenBank/DDBJ whole genome shotgun (WGS) entry which is preliminary data.</text>
</comment>
<organism evidence="1 2">
    <name type="scientific">Pholiota conissans</name>
    <dbReference type="NCBI Taxonomy" id="109636"/>
    <lineage>
        <taxon>Eukaryota</taxon>
        <taxon>Fungi</taxon>
        <taxon>Dikarya</taxon>
        <taxon>Basidiomycota</taxon>
        <taxon>Agaricomycotina</taxon>
        <taxon>Agaricomycetes</taxon>
        <taxon>Agaricomycetidae</taxon>
        <taxon>Agaricales</taxon>
        <taxon>Agaricineae</taxon>
        <taxon>Strophariaceae</taxon>
        <taxon>Pholiota</taxon>
    </lineage>
</organism>
<dbReference type="Gene3D" id="1.20.1280.50">
    <property type="match status" value="1"/>
</dbReference>
<protein>
    <recommendedName>
        <fullName evidence="3">F-box domain-containing protein</fullName>
    </recommendedName>
</protein>
<evidence type="ECO:0008006" key="3">
    <source>
        <dbReference type="Google" id="ProtNLM"/>
    </source>
</evidence>
<evidence type="ECO:0000313" key="1">
    <source>
        <dbReference type="EMBL" id="KAF9486010.1"/>
    </source>
</evidence>
<accession>A0A9P6D7Q7</accession>
<sequence length="490" mass="56621">MSSHLKCLPDSLENLVVSTGNSPKVDPSFSDDRDSNVKRDISELEKRIAAIDLSVSSTQRSLEVIYRHKTDLDSHLSKSRNGFPKFSFLRRTRSFLDFIGWRPHSTNFQNKLTSASAPAAIDNEITQTEDTLQRLIGERQTLTFDLVNRKGELISRHEKLPVELWARIFLLCLPDEEFITPDPRQAPLLLCQVCSQWRNVATSTPFLWNALAIRSSWRKRIWKSSLDTWLNRSSNALLYLDISAAVDREISGADHHLFQSIIATSDRWEHLRLNIANPLLRSMMKSDMPQLQTLEIYTTEYITNLHLSPVQVPRLKVISFLTKTVYLHAHFLPWRQLTHLDSRCWLNISQHAAIISKCPNLRSYSMSLVNMALDPMWDFETREIFHPRIEVLKIMLFVDTFTDPTKDIQLFHLPNLSEFALVIADENPFYGILGWPKAEILSLIQRSSCSLKKLHFRGISMSQNDILNLQRLLHLPHFVQVHDPSITFFA</sequence>
<dbReference type="Proteomes" id="UP000807469">
    <property type="component" value="Unassembled WGS sequence"/>
</dbReference>
<dbReference type="AlphaFoldDB" id="A0A9P6D7Q7"/>
<evidence type="ECO:0000313" key="2">
    <source>
        <dbReference type="Proteomes" id="UP000807469"/>
    </source>
</evidence>
<dbReference type="EMBL" id="MU155132">
    <property type="protein sequence ID" value="KAF9486010.1"/>
    <property type="molecule type" value="Genomic_DNA"/>
</dbReference>
<keyword evidence="2" id="KW-1185">Reference proteome</keyword>
<dbReference type="InterPro" id="IPR032675">
    <property type="entry name" value="LRR_dom_sf"/>
</dbReference>
<reference evidence="1" key="1">
    <citation type="submission" date="2020-11" db="EMBL/GenBank/DDBJ databases">
        <authorList>
            <consortium name="DOE Joint Genome Institute"/>
            <person name="Ahrendt S."/>
            <person name="Riley R."/>
            <person name="Andreopoulos W."/>
            <person name="Labutti K."/>
            <person name="Pangilinan J."/>
            <person name="Ruiz-Duenas F.J."/>
            <person name="Barrasa J.M."/>
            <person name="Sanchez-Garcia M."/>
            <person name="Camarero S."/>
            <person name="Miyauchi S."/>
            <person name="Serrano A."/>
            <person name="Linde D."/>
            <person name="Babiker R."/>
            <person name="Drula E."/>
            <person name="Ayuso-Fernandez I."/>
            <person name="Pacheco R."/>
            <person name="Padilla G."/>
            <person name="Ferreira P."/>
            <person name="Barriuso J."/>
            <person name="Kellner H."/>
            <person name="Castanera R."/>
            <person name="Alfaro M."/>
            <person name="Ramirez L."/>
            <person name="Pisabarro A.G."/>
            <person name="Kuo A."/>
            <person name="Tritt A."/>
            <person name="Lipzen A."/>
            <person name="He G."/>
            <person name="Yan M."/>
            <person name="Ng V."/>
            <person name="Cullen D."/>
            <person name="Martin F."/>
            <person name="Rosso M.-N."/>
            <person name="Henrissat B."/>
            <person name="Hibbett D."/>
            <person name="Martinez A.T."/>
            <person name="Grigoriev I.V."/>
        </authorList>
    </citation>
    <scope>NUCLEOTIDE SEQUENCE</scope>
    <source>
        <strain evidence="1">CIRM-BRFM 674</strain>
    </source>
</reference>
<dbReference type="Gene3D" id="3.80.10.10">
    <property type="entry name" value="Ribonuclease Inhibitor"/>
    <property type="match status" value="1"/>
</dbReference>
<dbReference type="OrthoDB" id="3038759at2759"/>